<sequence>MKKHRKSSGLTLIEVIISLAIIGIVIISLLTMFTFGFDTVFSMGRRTEATRIAQEFMDEHYALEPLDINHLPSIPSVPPYTVQRNRQMGHDGLNQITITVLYRNGSRSVTLTGLVP</sequence>
<dbReference type="PROSITE" id="PS00409">
    <property type="entry name" value="PROKAR_NTER_METHYL"/>
    <property type="match status" value="1"/>
</dbReference>
<dbReference type="EMBL" id="JBCITM010000002">
    <property type="protein sequence ID" value="MEN1759287.1"/>
    <property type="molecule type" value="Genomic_DNA"/>
</dbReference>
<dbReference type="InterPro" id="IPR012902">
    <property type="entry name" value="N_methyl_site"/>
</dbReference>
<keyword evidence="3" id="KW-1185">Reference proteome</keyword>
<gene>
    <name evidence="2" type="ORF">AAIG11_02270</name>
</gene>
<comment type="caution">
    <text evidence="2">The sequence shown here is derived from an EMBL/GenBank/DDBJ whole genome shotgun (WGS) entry which is preliminary data.</text>
</comment>
<dbReference type="Proteomes" id="UP001407405">
    <property type="component" value="Unassembled WGS sequence"/>
</dbReference>
<dbReference type="SUPFAM" id="SSF54523">
    <property type="entry name" value="Pili subunits"/>
    <property type="match status" value="1"/>
</dbReference>
<keyword evidence="1" id="KW-0472">Membrane</keyword>
<dbReference type="RefSeq" id="WP_343184660.1">
    <property type="nucleotide sequence ID" value="NZ_JBCITM010000002.1"/>
</dbReference>
<keyword evidence="1" id="KW-0812">Transmembrane</keyword>
<accession>A0ABU9VQB2</accession>
<dbReference type="NCBIfam" id="TIGR02532">
    <property type="entry name" value="IV_pilin_GFxxxE"/>
    <property type="match status" value="1"/>
</dbReference>
<evidence type="ECO:0000313" key="2">
    <source>
        <dbReference type="EMBL" id="MEN1759287.1"/>
    </source>
</evidence>
<keyword evidence="1" id="KW-1133">Transmembrane helix</keyword>
<dbReference type="InterPro" id="IPR045584">
    <property type="entry name" value="Pilin-like"/>
</dbReference>
<dbReference type="Pfam" id="PF07963">
    <property type="entry name" value="N_methyl"/>
    <property type="match status" value="1"/>
</dbReference>
<protein>
    <submittedName>
        <fullName evidence="2">Type II secretion system protein</fullName>
    </submittedName>
</protein>
<reference evidence="2 3" key="1">
    <citation type="submission" date="2024-04" db="EMBL/GenBank/DDBJ databases">
        <title>Genome sequencing and metabolic network reconstruction of aminoacids and betaine degradation by Anoxynatronum sibiricum.</title>
        <authorList>
            <person name="Detkova E.N."/>
            <person name="Boltjanskaja Y.V."/>
            <person name="Mardanov A.V."/>
            <person name="Kevbrin V."/>
        </authorList>
    </citation>
    <scope>NUCLEOTIDE SEQUENCE [LARGE SCALE GENOMIC DNA]</scope>
    <source>
        <strain evidence="2 3">Z-7981</strain>
    </source>
</reference>
<evidence type="ECO:0000313" key="3">
    <source>
        <dbReference type="Proteomes" id="UP001407405"/>
    </source>
</evidence>
<evidence type="ECO:0000256" key="1">
    <source>
        <dbReference type="SAM" id="Phobius"/>
    </source>
</evidence>
<name>A0ABU9VQB2_9CLOT</name>
<feature type="transmembrane region" description="Helical" evidence="1">
    <location>
        <begin position="12"/>
        <end position="37"/>
    </location>
</feature>
<proteinExistence type="predicted"/>
<organism evidence="2 3">
    <name type="scientific">Anoxynatronum sibiricum</name>
    <dbReference type="NCBI Taxonomy" id="210623"/>
    <lineage>
        <taxon>Bacteria</taxon>
        <taxon>Bacillati</taxon>
        <taxon>Bacillota</taxon>
        <taxon>Clostridia</taxon>
        <taxon>Eubacteriales</taxon>
        <taxon>Clostridiaceae</taxon>
        <taxon>Anoxynatronum</taxon>
    </lineage>
</organism>